<evidence type="ECO:0000313" key="3">
    <source>
        <dbReference type="EMBL" id="PZG17168.1"/>
    </source>
</evidence>
<keyword evidence="4" id="KW-1185">Reference proteome</keyword>
<keyword evidence="1" id="KW-0233">DNA recombination</keyword>
<dbReference type="GO" id="GO:0015074">
    <property type="term" value="P:DNA integration"/>
    <property type="evidence" value="ECO:0007669"/>
    <property type="project" value="InterPro"/>
</dbReference>
<dbReference type="EMBL" id="POUA01000706">
    <property type="protein sequence ID" value="PZG17168.1"/>
    <property type="molecule type" value="Genomic_DNA"/>
</dbReference>
<dbReference type="RefSeq" id="WP_146607929.1">
    <property type="nucleotide sequence ID" value="NZ_POUA01000706.1"/>
</dbReference>
<feature type="non-terminal residue" evidence="3">
    <location>
        <position position="1"/>
    </location>
</feature>
<evidence type="ECO:0000256" key="1">
    <source>
        <dbReference type="ARBA" id="ARBA00023172"/>
    </source>
</evidence>
<dbReference type="Gene3D" id="1.10.443.10">
    <property type="entry name" value="Intergrase catalytic core"/>
    <property type="match status" value="1"/>
</dbReference>
<dbReference type="SUPFAM" id="SSF56349">
    <property type="entry name" value="DNA breaking-rejoining enzymes"/>
    <property type="match status" value="1"/>
</dbReference>
<proteinExistence type="predicted"/>
<evidence type="ECO:0000259" key="2">
    <source>
        <dbReference type="PROSITE" id="PS51898"/>
    </source>
</evidence>
<dbReference type="GO" id="GO:0003677">
    <property type="term" value="F:DNA binding"/>
    <property type="evidence" value="ECO:0007669"/>
    <property type="project" value="InterPro"/>
</dbReference>
<evidence type="ECO:0000313" key="4">
    <source>
        <dbReference type="Proteomes" id="UP000248544"/>
    </source>
</evidence>
<accession>A0A2W2EXF3</accession>
<dbReference type="InterPro" id="IPR002104">
    <property type="entry name" value="Integrase_catalytic"/>
</dbReference>
<dbReference type="InterPro" id="IPR011010">
    <property type="entry name" value="DNA_brk_join_enz"/>
</dbReference>
<sequence>VQAVIDRVQRGVEVAHRRSVTPHGLRHTTATHLLADAVDMDAVRRVLGHGDLSTLGRYRDELPGELEVAMRAHPLLRDPRER</sequence>
<dbReference type="AlphaFoldDB" id="A0A2W2EXF3"/>
<dbReference type="Proteomes" id="UP000248544">
    <property type="component" value="Unassembled WGS sequence"/>
</dbReference>
<name>A0A2W2EXF3_9ACTN</name>
<dbReference type="Pfam" id="PF00589">
    <property type="entry name" value="Phage_integrase"/>
    <property type="match status" value="1"/>
</dbReference>
<dbReference type="PROSITE" id="PS51898">
    <property type="entry name" value="TYR_RECOMBINASE"/>
    <property type="match status" value="1"/>
</dbReference>
<dbReference type="InterPro" id="IPR013762">
    <property type="entry name" value="Integrase-like_cat_sf"/>
</dbReference>
<gene>
    <name evidence="3" type="ORF">C1I98_38750</name>
</gene>
<organism evidence="3 4">
    <name type="scientific">Spongiactinospora gelatinilytica</name>
    <dbReference type="NCBI Taxonomy" id="2666298"/>
    <lineage>
        <taxon>Bacteria</taxon>
        <taxon>Bacillati</taxon>
        <taxon>Actinomycetota</taxon>
        <taxon>Actinomycetes</taxon>
        <taxon>Streptosporangiales</taxon>
        <taxon>Streptosporangiaceae</taxon>
        <taxon>Spongiactinospora</taxon>
    </lineage>
</organism>
<protein>
    <submittedName>
        <fullName evidence="3">Integrase</fullName>
    </submittedName>
</protein>
<feature type="domain" description="Tyr recombinase" evidence="2">
    <location>
        <begin position="1"/>
        <end position="71"/>
    </location>
</feature>
<comment type="caution">
    <text evidence="3">The sequence shown here is derived from an EMBL/GenBank/DDBJ whole genome shotgun (WGS) entry which is preliminary data.</text>
</comment>
<reference evidence="3 4" key="1">
    <citation type="submission" date="2018-01" db="EMBL/GenBank/DDBJ databases">
        <title>Draft genome sequence of Sphaerisporangium sp. 7K107.</title>
        <authorList>
            <person name="Sahin N."/>
            <person name="Saygin H."/>
            <person name="Ay H."/>
        </authorList>
    </citation>
    <scope>NUCLEOTIDE SEQUENCE [LARGE SCALE GENOMIC DNA]</scope>
    <source>
        <strain evidence="3 4">7K107</strain>
    </source>
</reference>
<dbReference type="GO" id="GO:0006310">
    <property type="term" value="P:DNA recombination"/>
    <property type="evidence" value="ECO:0007669"/>
    <property type="project" value="UniProtKB-KW"/>
</dbReference>